<dbReference type="Pfam" id="PF12833">
    <property type="entry name" value="HTH_18"/>
    <property type="match status" value="1"/>
</dbReference>
<dbReference type="PANTHER" id="PTHR43280:SF2">
    <property type="entry name" value="HTH-TYPE TRANSCRIPTIONAL REGULATOR EXSA"/>
    <property type="match status" value="1"/>
</dbReference>
<name>A0ABX1WNP2_9FLAO</name>
<proteinExistence type="predicted"/>
<keyword evidence="2" id="KW-0238">DNA-binding</keyword>
<dbReference type="Proteomes" id="UP000580344">
    <property type="component" value="Unassembled WGS sequence"/>
</dbReference>
<dbReference type="Gene3D" id="1.10.10.60">
    <property type="entry name" value="Homeodomain-like"/>
    <property type="match status" value="1"/>
</dbReference>
<keyword evidence="1" id="KW-0805">Transcription regulation</keyword>
<keyword evidence="6" id="KW-1185">Reference proteome</keyword>
<comment type="caution">
    <text evidence="5">The sequence shown here is derived from an EMBL/GenBank/DDBJ whole genome shotgun (WGS) entry which is preliminary data.</text>
</comment>
<dbReference type="PROSITE" id="PS00041">
    <property type="entry name" value="HTH_ARAC_FAMILY_1"/>
    <property type="match status" value="1"/>
</dbReference>
<evidence type="ECO:0000313" key="5">
    <source>
        <dbReference type="EMBL" id="NOJ76142.1"/>
    </source>
</evidence>
<reference evidence="5 6" key="1">
    <citation type="submission" date="2020-05" db="EMBL/GenBank/DDBJ databases">
        <title>Tigecycline resistant gene in Empedobacter stercoris.</title>
        <authorList>
            <person name="Chen Y."/>
            <person name="Cheng Y."/>
            <person name="Zhou K."/>
        </authorList>
    </citation>
    <scope>NUCLEOTIDE SEQUENCE [LARGE SCALE GENOMIC DNA]</scope>
    <source>
        <strain evidence="5 6">ES202</strain>
    </source>
</reference>
<keyword evidence="3" id="KW-0804">Transcription</keyword>
<dbReference type="EMBL" id="JABFOQ010000024">
    <property type="protein sequence ID" value="NOJ76142.1"/>
    <property type="molecule type" value="Genomic_DNA"/>
</dbReference>
<dbReference type="PANTHER" id="PTHR43280">
    <property type="entry name" value="ARAC-FAMILY TRANSCRIPTIONAL REGULATOR"/>
    <property type="match status" value="1"/>
</dbReference>
<organism evidence="5 6">
    <name type="scientific">Empedobacter stercoris</name>
    <dbReference type="NCBI Taxonomy" id="1628248"/>
    <lineage>
        <taxon>Bacteria</taxon>
        <taxon>Pseudomonadati</taxon>
        <taxon>Bacteroidota</taxon>
        <taxon>Flavobacteriia</taxon>
        <taxon>Flavobacteriales</taxon>
        <taxon>Weeksellaceae</taxon>
        <taxon>Empedobacter</taxon>
    </lineage>
</organism>
<sequence>MENVNKLFIKNMVCHRCKVVVGRILKMNAIEANHIELGEVELTNPIDSEKLNQIKEELEEVGFELIDDKRSKLIEQIKTLIIQLVHQENSELKVNLSDFLSEKTSADYKYISNLFSEMEGQTIEKYFIQQKIEKVKELMVYDELSLSEIAFQLNYSSVAHLSAQFKKVTGLTPSVFKQLSKHNRKSIDKI</sequence>
<dbReference type="SUPFAM" id="SSF46689">
    <property type="entry name" value="Homeodomain-like"/>
    <property type="match status" value="1"/>
</dbReference>
<protein>
    <submittedName>
        <fullName evidence="5">Helix-turn-helix transcriptional regulator</fullName>
    </submittedName>
</protein>
<gene>
    <name evidence="5" type="ORF">HMH06_09915</name>
</gene>
<dbReference type="InterPro" id="IPR018062">
    <property type="entry name" value="HTH_AraC-typ_CS"/>
</dbReference>
<accession>A0ABX1WNP2</accession>
<feature type="domain" description="HTH araC/xylS-type" evidence="4">
    <location>
        <begin position="100"/>
        <end position="179"/>
    </location>
</feature>
<dbReference type="InterPro" id="IPR018060">
    <property type="entry name" value="HTH_AraC"/>
</dbReference>
<evidence type="ECO:0000259" key="4">
    <source>
        <dbReference type="PROSITE" id="PS01124"/>
    </source>
</evidence>
<dbReference type="RefSeq" id="WP_171623437.1">
    <property type="nucleotide sequence ID" value="NZ_CP104209.1"/>
</dbReference>
<dbReference type="InterPro" id="IPR009057">
    <property type="entry name" value="Homeodomain-like_sf"/>
</dbReference>
<evidence type="ECO:0000256" key="3">
    <source>
        <dbReference type="ARBA" id="ARBA00023163"/>
    </source>
</evidence>
<evidence type="ECO:0000256" key="1">
    <source>
        <dbReference type="ARBA" id="ARBA00023015"/>
    </source>
</evidence>
<evidence type="ECO:0000313" key="6">
    <source>
        <dbReference type="Proteomes" id="UP000580344"/>
    </source>
</evidence>
<dbReference type="SMART" id="SM00342">
    <property type="entry name" value="HTH_ARAC"/>
    <property type="match status" value="1"/>
</dbReference>
<evidence type="ECO:0000256" key="2">
    <source>
        <dbReference type="ARBA" id="ARBA00023125"/>
    </source>
</evidence>
<dbReference type="PROSITE" id="PS01124">
    <property type="entry name" value="HTH_ARAC_FAMILY_2"/>
    <property type="match status" value="1"/>
</dbReference>